<dbReference type="EMBL" id="CH408035">
    <property type="protein sequence ID" value="EAQ83610.1"/>
    <property type="molecule type" value="Genomic_DNA"/>
</dbReference>
<dbReference type="InParanoid" id="Q2GPU0"/>
<gene>
    <name evidence="1" type="ORF">CHGG_10014</name>
</gene>
<keyword evidence="2" id="KW-1185">Reference proteome</keyword>
<protein>
    <submittedName>
        <fullName evidence="1">Uncharacterized protein</fullName>
    </submittedName>
</protein>
<dbReference type="RefSeq" id="XP_001227941.1">
    <property type="nucleotide sequence ID" value="XM_001227940.1"/>
</dbReference>
<dbReference type="Proteomes" id="UP000001056">
    <property type="component" value="Unassembled WGS sequence"/>
</dbReference>
<evidence type="ECO:0000313" key="2">
    <source>
        <dbReference type="Proteomes" id="UP000001056"/>
    </source>
</evidence>
<dbReference type="HOGENOM" id="CLU_2305768_0_0_1"/>
<dbReference type="GeneID" id="4395925"/>
<reference evidence="2" key="1">
    <citation type="journal article" date="2015" name="Genome Announc.">
        <title>Draft genome sequence of the cellulolytic fungus Chaetomium globosum.</title>
        <authorList>
            <person name="Cuomo C.A."/>
            <person name="Untereiner W.A."/>
            <person name="Ma L.-J."/>
            <person name="Grabherr M."/>
            <person name="Birren B.W."/>
        </authorList>
    </citation>
    <scope>NUCLEOTIDE SEQUENCE [LARGE SCALE GENOMIC DNA]</scope>
    <source>
        <strain evidence="2">ATCC 6205 / CBS 148.51 / DSM 1962 / NBRC 6347 / NRRL 1970</strain>
    </source>
</reference>
<accession>Q2GPU0</accession>
<dbReference type="VEuPathDB" id="FungiDB:CHGG_10014"/>
<dbReference type="AlphaFoldDB" id="Q2GPU0"/>
<proteinExistence type="predicted"/>
<sequence length="100" mass="10774">MAETFGPIPNRSLKRMILRRRRGGLPQLGLVARADCHTVLLGVNNVTAIGRPEVVYINESAGPPRKQIVAVQHCMVIQSRPKLGLARKVKAAVGVRGSVG</sequence>
<name>Q2GPU0_CHAGB</name>
<organism evidence="1 2">
    <name type="scientific">Chaetomium globosum (strain ATCC 6205 / CBS 148.51 / DSM 1962 / NBRC 6347 / NRRL 1970)</name>
    <name type="common">Soil fungus</name>
    <dbReference type="NCBI Taxonomy" id="306901"/>
    <lineage>
        <taxon>Eukaryota</taxon>
        <taxon>Fungi</taxon>
        <taxon>Dikarya</taxon>
        <taxon>Ascomycota</taxon>
        <taxon>Pezizomycotina</taxon>
        <taxon>Sordariomycetes</taxon>
        <taxon>Sordariomycetidae</taxon>
        <taxon>Sordariales</taxon>
        <taxon>Chaetomiaceae</taxon>
        <taxon>Chaetomium</taxon>
    </lineage>
</organism>
<evidence type="ECO:0000313" key="1">
    <source>
        <dbReference type="EMBL" id="EAQ83610.1"/>
    </source>
</evidence>